<dbReference type="AlphaFoldDB" id="A0A6A2ZLL3"/>
<keyword evidence="5" id="KW-1185">Reference proteome</keyword>
<dbReference type="InterPro" id="IPR040389">
    <property type="entry name" value="SMR"/>
</dbReference>
<keyword evidence="1" id="KW-0649">Protein kinase inhibitor</keyword>
<sequence length="173" mass="19227">MYSEFGQVSLLSMSNSELILVKDETKGIEFDILKRPPLEFQEECIYNSSNDDDEEKKEESNVKAAASMESENKNVCLGEFKAMVDDEDDDGFRTPTSLDHKIPEMKQCPPAPRKPKANKRGASESSSSSTAATSSTCGGNLQLDLSRVVDSWFPASIVDDLHRKAKKARTRED</sequence>
<evidence type="ECO:0000256" key="2">
    <source>
        <dbReference type="ARBA" id="ARBA00023306"/>
    </source>
</evidence>
<organism evidence="4 5">
    <name type="scientific">Hibiscus syriacus</name>
    <name type="common">Rose of Sharon</name>
    <dbReference type="NCBI Taxonomy" id="106335"/>
    <lineage>
        <taxon>Eukaryota</taxon>
        <taxon>Viridiplantae</taxon>
        <taxon>Streptophyta</taxon>
        <taxon>Embryophyta</taxon>
        <taxon>Tracheophyta</taxon>
        <taxon>Spermatophyta</taxon>
        <taxon>Magnoliopsida</taxon>
        <taxon>eudicotyledons</taxon>
        <taxon>Gunneridae</taxon>
        <taxon>Pentapetalae</taxon>
        <taxon>rosids</taxon>
        <taxon>malvids</taxon>
        <taxon>Malvales</taxon>
        <taxon>Malvaceae</taxon>
        <taxon>Malvoideae</taxon>
        <taxon>Hibiscus</taxon>
    </lineage>
</organism>
<gene>
    <name evidence="4" type="ORF">F3Y22_tig00110833pilonHSYRG00094</name>
</gene>
<accession>A0A6A2ZLL3</accession>
<evidence type="ECO:0000313" key="4">
    <source>
        <dbReference type="EMBL" id="KAE8692456.1"/>
    </source>
</evidence>
<comment type="caution">
    <text evidence="4">The sequence shown here is derived from an EMBL/GenBank/DDBJ whole genome shotgun (WGS) entry which is preliminary data.</text>
</comment>
<dbReference type="Proteomes" id="UP000436088">
    <property type="component" value="Unassembled WGS sequence"/>
</dbReference>
<dbReference type="PANTHER" id="PTHR33142:SF65">
    <property type="entry name" value="CYCLIN-DEPENDENT PROTEIN KINASE INHIBITOR SMR2-LIKE"/>
    <property type="match status" value="1"/>
</dbReference>
<evidence type="ECO:0000256" key="3">
    <source>
        <dbReference type="SAM" id="MobiDB-lite"/>
    </source>
</evidence>
<dbReference type="GO" id="GO:0004860">
    <property type="term" value="F:protein kinase inhibitor activity"/>
    <property type="evidence" value="ECO:0007669"/>
    <property type="project" value="UniProtKB-KW"/>
</dbReference>
<dbReference type="GO" id="GO:0032875">
    <property type="term" value="P:regulation of DNA endoreduplication"/>
    <property type="evidence" value="ECO:0007669"/>
    <property type="project" value="InterPro"/>
</dbReference>
<reference evidence="4" key="1">
    <citation type="submission" date="2019-09" db="EMBL/GenBank/DDBJ databases">
        <title>Draft genome information of white flower Hibiscus syriacus.</title>
        <authorList>
            <person name="Kim Y.-M."/>
        </authorList>
    </citation>
    <scope>NUCLEOTIDE SEQUENCE [LARGE SCALE GENOMIC DNA]</scope>
    <source>
        <strain evidence="4">YM2019G1</strain>
    </source>
</reference>
<evidence type="ECO:0000313" key="5">
    <source>
        <dbReference type="Proteomes" id="UP000436088"/>
    </source>
</evidence>
<feature type="region of interest" description="Disordered" evidence="3">
    <location>
        <begin position="86"/>
        <end position="139"/>
    </location>
</feature>
<evidence type="ECO:0000256" key="1">
    <source>
        <dbReference type="ARBA" id="ARBA00023013"/>
    </source>
</evidence>
<proteinExistence type="predicted"/>
<dbReference type="EMBL" id="VEPZ02001133">
    <property type="protein sequence ID" value="KAE8692456.1"/>
    <property type="molecule type" value="Genomic_DNA"/>
</dbReference>
<dbReference type="PANTHER" id="PTHR33142">
    <property type="entry name" value="CYCLIN-DEPENDENT PROTEIN KINASE INHIBITOR SMR13"/>
    <property type="match status" value="1"/>
</dbReference>
<name>A0A6A2ZLL3_HIBSY</name>
<protein>
    <submittedName>
        <fullName evidence="4">Transducin/WD40 repeat-like superfamily protein</fullName>
    </submittedName>
</protein>
<feature type="compositionally biased region" description="Low complexity" evidence="3">
    <location>
        <begin position="123"/>
        <end position="136"/>
    </location>
</feature>
<dbReference type="GO" id="GO:0005634">
    <property type="term" value="C:nucleus"/>
    <property type="evidence" value="ECO:0007669"/>
    <property type="project" value="TreeGrafter"/>
</dbReference>
<keyword evidence="2" id="KW-0131">Cell cycle</keyword>
<feature type="region of interest" description="Disordered" evidence="3">
    <location>
        <begin position="44"/>
        <end position="70"/>
    </location>
</feature>